<feature type="compositionally biased region" description="Low complexity" evidence="2">
    <location>
        <begin position="328"/>
        <end position="347"/>
    </location>
</feature>
<dbReference type="Pfam" id="PF00443">
    <property type="entry name" value="UCH"/>
    <property type="match status" value="1"/>
</dbReference>
<dbReference type="GeneID" id="7823985"/>
<dbReference type="KEGG" id="tet:TTHERM_00450860"/>
<feature type="domain" description="USP" evidence="3">
    <location>
        <begin position="546"/>
        <end position="814"/>
    </location>
</feature>
<evidence type="ECO:0000256" key="1">
    <source>
        <dbReference type="SAM" id="Coils"/>
    </source>
</evidence>
<dbReference type="AlphaFoldDB" id="Q238T3"/>
<organism evidence="4 5">
    <name type="scientific">Tetrahymena thermophila (strain SB210)</name>
    <dbReference type="NCBI Taxonomy" id="312017"/>
    <lineage>
        <taxon>Eukaryota</taxon>
        <taxon>Sar</taxon>
        <taxon>Alveolata</taxon>
        <taxon>Ciliophora</taxon>
        <taxon>Intramacronucleata</taxon>
        <taxon>Oligohymenophorea</taxon>
        <taxon>Hymenostomatida</taxon>
        <taxon>Tetrahymenina</taxon>
        <taxon>Tetrahymenidae</taxon>
        <taxon>Tetrahymena</taxon>
    </lineage>
</organism>
<evidence type="ECO:0000313" key="5">
    <source>
        <dbReference type="Proteomes" id="UP000009168"/>
    </source>
</evidence>
<dbReference type="SUPFAM" id="SSF54001">
    <property type="entry name" value="Cysteine proteinases"/>
    <property type="match status" value="1"/>
</dbReference>
<keyword evidence="1" id="KW-0175">Coiled coil</keyword>
<dbReference type="Gene3D" id="3.90.70.10">
    <property type="entry name" value="Cysteine proteinases"/>
    <property type="match status" value="1"/>
</dbReference>
<feature type="region of interest" description="Disordered" evidence="2">
    <location>
        <begin position="485"/>
        <end position="519"/>
    </location>
</feature>
<dbReference type="InParanoid" id="Q238T3"/>
<evidence type="ECO:0000259" key="3">
    <source>
        <dbReference type="PROSITE" id="PS50235"/>
    </source>
</evidence>
<dbReference type="InterPro" id="IPR038765">
    <property type="entry name" value="Papain-like_cys_pep_sf"/>
</dbReference>
<proteinExistence type="predicted"/>
<dbReference type="InterPro" id="IPR001394">
    <property type="entry name" value="Peptidase_C19_UCH"/>
</dbReference>
<accession>Q238T3</accession>
<dbReference type="RefSeq" id="XP_001013382.2">
    <property type="nucleotide sequence ID" value="XM_001013382.2"/>
</dbReference>
<evidence type="ECO:0000313" key="4">
    <source>
        <dbReference type="EMBL" id="EAR93137.2"/>
    </source>
</evidence>
<dbReference type="EMBL" id="GG662738">
    <property type="protein sequence ID" value="EAR93137.2"/>
    <property type="molecule type" value="Genomic_DNA"/>
</dbReference>
<feature type="compositionally biased region" description="Low complexity" evidence="2">
    <location>
        <begin position="485"/>
        <end position="512"/>
    </location>
</feature>
<keyword evidence="5" id="KW-1185">Reference proteome</keyword>
<evidence type="ECO:0000256" key="2">
    <source>
        <dbReference type="SAM" id="MobiDB-lite"/>
    </source>
</evidence>
<dbReference type="HOGENOM" id="CLU_354332_0_0_1"/>
<gene>
    <name evidence="4" type="ORF">TTHERM_00450860</name>
</gene>
<dbReference type="GO" id="GO:0004843">
    <property type="term" value="F:cysteine-type deubiquitinase activity"/>
    <property type="evidence" value="ECO:0007669"/>
    <property type="project" value="InterPro"/>
</dbReference>
<dbReference type="OrthoDB" id="361536at2759"/>
<reference evidence="5" key="1">
    <citation type="journal article" date="2006" name="PLoS Biol.">
        <title>Macronuclear genome sequence of the ciliate Tetrahymena thermophila, a model eukaryote.</title>
        <authorList>
            <person name="Eisen J.A."/>
            <person name="Coyne R.S."/>
            <person name="Wu M."/>
            <person name="Wu D."/>
            <person name="Thiagarajan M."/>
            <person name="Wortman J.R."/>
            <person name="Badger J.H."/>
            <person name="Ren Q."/>
            <person name="Amedeo P."/>
            <person name="Jones K.M."/>
            <person name="Tallon L.J."/>
            <person name="Delcher A.L."/>
            <person name="Salzberg S.L."/>
            <person name="Silva J.C."/>
            <person name="Haas B.J."/>
            <person name="Majoros W.H."/>
            <person name="Farzad M."/>
            <person name="Carlton J.M."/>
            <person name="Smith R.K. Jr."/>
            <person name="Garg J."/>
            <person name="Pearlman R.E."/>
            <person name="Karrer K.M."/>
            <person name="Sun L."/>
            <person name="Manning G."/>
            <person name="Elde N.C."/>
            <person name="Turkewitz A.P."/>
            <person name="Asai D.J."/>
            <person name="Wilkes D.E."/>
            <person name="Wang Y."/>
            <person name="Cai H."/>
            <person name="Collins K."/>
            <person name="Stewart B.A."/>
            <person name="Lee S.R."/>
            <person name="Wilamowska K."/>
            <person name="Weinberg Z."/>
            <person name="Ruzzo W.L."/>
            <person name="Wloga D."/>
            <person name="Gaertig J."/>
            <person name="Frankel J."/>
            <person name="Tsao C.-C."/>
            <person name="Gorovsky M.A."/>
            <person name="Keeling P.J."/>
            <person name="Waller R.F."/>
            <person name="Patron N.J."/>
            <person name="Cherry J.M."/>
            <person name="Stover N.A."/>
            <person name="Krieger C.J."/>
            <person name="del Toro C."/>
            <person name="Ryder H.F."/>
            <person name="Williamson S.C."/>
            <person name="Barbeau R.A."/>
            <person name="Hamilton E.P."/>
            <person name="Orias E."/>
        </authorList>
    </citation>
    <scope>NUCLEOTIDE SEQUENCE [LARGE SCALE GENOMIC DNA]</scope>
    <source>
        <strain evidence="5">SB210</strain>
    </source>
</reference>
<dbReference type="GO" id="GO:0016579">
    <property type="term" value="P:protein deubiquitination"/>
    <property type="evidence" value="ECO:0007669"/>
    <property type="project" value="InterPro"/>
</dbReference>
<dbReference type="PROSITE" id="PS50235">
    <property type="entry name" value="USP_3"/>
    <property type="match status" value="1"/>
</dbReference>
<dbReference type="InterPro" id="IPR028889">
    <property type="entry name" value="USP"/>
</dbReference>
<dbReference type="CDD" id="cd02257">
    <property type="entry name" value="Peptidase_C19"/>
    <property type="match status" value="1"/>
</dbReference>
<feature type="coiled-coil region" evidence="1">
    <location>
        <begin position="417"/>
        <end position="467"/>
    </location>
</feature>
<dbReference type="Proteomes" id="UP000009168">
    <property type="component" value="Unassembled WGS sequence"/>
</dbReference>
<feature type="region of interest" description="Disordered" evidence="2">
    <location>
        <begin position="328"/>
        <end position="360"/>
    </location>
</feature>
<keyword evidence="4" id="KW-0378">Hydrolase</keyword>
<sequence>MSYYYNKVNIFKLNQPQIKQEMRQSSNYMSQFQKPTQNLQEYAIKNSEKPQNKVTDTYLSDRQPSFQYRTNNYVISHNNRQKRTPNYQDQKNELYYKYQMQDNCKIANKGQILQYTPNYKNSYENNFNLSNNYQRNFKLDSNKQTKYMIRTSPSFLTLEYNKKNLENSQYIQQQQNSAKSQQQYQNNQINQHLQNENQTNCQTNQKNVATQNIYNLRTITSSSIANRNLNSPQPQYQKSINQNSEQLQNASKFDPNSQIAQQQALNQFIKYRSNSLQNANKIVQEIGFNQFNNQKLNYSFQNYLNEEKINQIFIQKSQQIQNNNQSISKNLDSTSFNSNSAQNNINNKDQTRDSDSQSSSKSLITSYNQFELTSYEKSELSNLKKYQILSQNVKLRAREDSLIKGYQQTIISSSNTNKIQNNDQLKIQENNQKLEKNNANCESQNKIQNTQKSLAETQNNLQQNQVNYISEHLEISIKNHLLQNQQKSNQDNQKQQQLDNESQTQNSTSQQNHLSSRDRRMVERNNQYHFESIYLNKSQYLDKIKIGLPNIGLKCYINSTIQTLRQVYYFDQKIFENPGFSKDFLQLFQCMEERNTKKIQFWIQKIAEKSKQNQEHTYSGDTYMCIYDFLYEIKKSLPDNQKQQFDDLFSRNYKDKLKCGKCERQKIPNTSQFITCLDYQEFGYECSKLDDAFQDNSDLDLFKQINSDDLICPICRDQLQSIRKYKYAPKFMLIRLLSFIPKEQCLYILDKQFEFLVNQKTTQKYEIVGFCSYYGHYYTYTAKYNNKWIEFNDQNSSEVRPDCSKAIYFLLKRI</sequence>
<protein>
    <submittedName>
        <fullName evidence="4">Ubiquitin carboxy-terminal hydrolase</fullName>
    </submittedName>
</protein>
<name>Q238T3_TETTS</name>